<dbReference type="GO" id="GO:0070403">
    <property type="term" value="F:NAD+ binding"/>
    <property type="evidence" value="ECO:0007669"/>
    <property type="project" value="InterPro"/>
</dbReference>
<dbReference type="GO" id="GO:0005759">
    <property type="term" value="C:mitochondrial matrix"/>
    <property type="evidence" value="ECO:0007669"/>
    <property type="project" value="UniProtKB-SubCell"/>
</dbReference>
<dbReference type="FunFam" id="3.40.50.720:FF:000258">
    <property type="entry name" value="Hydroxyacyl-coenzyme A dehydrogenase, mitochondrial"/>
    <property type="match status" value="1"/>
</dbReference>
<gene>
    <name evidence="10" type="ORF">AFUS01_LOCUS29349</name>
</gene>
<dbReference type="InterPro" id="IPR006176">
    <property type="entry name" value="3-OHacyl-CoA_DH_NAD-bd"/>
</dbReference>
<dbReference type="Proteomes" id="UP000708208">
    <property type="component" value="Unassembled WGS sequence"/>
</dbReference>
<dbReference type="InterPro" id="IPR022694">
    <property type="entry name" value="3-OHacyl-CoA_DH"/>
</dbReference>
<keyword evidence="11" id="KW-1185">Reference proteome</keyword>
<evidence type="ECO:0008006" key="12">
    <source>
        <dbReference type="Google" id="ProtNLM"/>
    </source>
</evidence>
<dbReference type="GO" id="GO:0003857">
    <property type="term" value="F:(3S)-3-hydroxyacyl-CoA dehydrogenase (NAD+) activity"/>
    <property type="evidence" value="ECO:0007669"/>
    <property type="project" value="UniProtKB-EC"/>
</dbReference>
<comment type="similarity">
    <text evidence="2">Belongs to the 3-hydroxyacyl-CoA dehydrogenase family.</text>
</comment>
<sequence>RRFFFPGPNMAQNLLKFAVTSSGRNFSTSVASKAIQNVTIIGGGLMGSGIAQVAAQAGNNVKLVDLKEDILKNSKKAIEHSLPRVAGKVFKGDPAKAEQFVKDSLSKITFTTDISSAVSDADLVVEAIIENLKIKQALFADIDKVAPEKTIFASNTSSISIKEIAANTSRKDRFGGLHFFSPVPVMKLLEVVRIPETSDVTHQAIDSWGKSIGKVTVTCKDTPGFIVNRLLIPYSMEAVRMAERGDASVQDIDTAMKLGAGYPMGPFELADFTGVDIGYYVIKGWAEKFPDDPTYTIPENLEKMVKEGKLGRKTGEGYYKYNK</sequence>
<organism evidence="10 11">
    <name type="scientific">Allacma fusca</name>
    <dbReference type="NCBI Taxonomy" id="39272"/>
    <lineage>
        <taxon>Eukaryota</taxon>
        <taxon>Metazoa</taxon>
        <taxon>Ecdysozoa</taxon>
        <taxon>Arthropoda</taxon>
        <taxon>Hexapoda</taxon>
        <taxon>Collembola</taxon>
        <taxon>Symphypleona</taxon>
        <taxon>Sminthuridae</taxon>
        <taxon>Allacma</taxon>
    </lineage>
</organism>
<name>A0A8J2KSB2_9HEXA</name>
<comment type="caution">
    <text evidence="10">The sequence shown here is derived from an EMBL/GenBank/DDBJ whole genome shotgun (WGS) entry which is preliminary data.</text>
</comment>
<accession>A0A8J2KSB2</accession>
<feature type="non-terminal residue" evidence="10">
    <location>
        <position position="323"/>
    </location>
</feature>
<dbReference type="InterPro" id="IPR052242">
    <property type="entry name" value="Mito_3-hydroxyacyl-CoA_DH"/>
</dbReference>
<keyword evidence="3" id="KW-0560">Oxidoreductase</keyword>
<feature type="domain" description="3-hydroxyacyl-CoA dehydrogenase NAD binding" evidence="9">
    <location>
        <begin position="37"/>
        <end position="222"/>
    </location>
</feature>
<reference evidence="10" key="1">
    <citation type="submission" date="2021-06" db="EMBL/GenBank/DDBJ databases">
        <authorList>
            <person name="Hodson N. C."/>
            <person name="Mongue J. A."/>
            <person name="Jaron S. K."/>
        </authorList>
    </citation>
    <scope>NUCLEOTIDE SEQUENCE</scope>
</reference>
<evidence type="ECO:0000256" key="5">
    <source>
        <dbReference type="ARBA" id="ARBA00023098"/>
    </source>
</evidence>
<protein>
    <recommendedName>
        <fullName evidence="12">3-hydroxyacyl-CoA dehydrogenase</fullName>
    </recommendedName>
</protein>
<dbReference type="GO" id="GO:0006635">
    <property type="term" value="P:fatty acid beta-oxidation"/>
    <property type="evidence" value="ECO:0007669"/>
    <property type="project" value="TreeGrafter"/>
</dbReference>
<keyword evidence="5" id="KW-0443">Lipid metabolism</keyword>
<comment type="catalytic activity">
    <reaction evidence="7">
        <text>a (3S)-3-hydroxyacyl-CoA + NAD(+) = a 3-oxoacyl-CoA + NADH + H(+)</text>
        <dbReference type="Rhea" id="RHEA:22432"/>
        <dbReference type="ChEBI" id="CHEBI:15378"/>
        <dbReference type="ChEBI" id="CHEBI:57318"/>
        <dbReference type="ChEBI" id="CHEBI:57540"/>
        <dbReference type="ChEBI" id="CHEBI:57945"/>
        <dbReference type="ChEBI" id="CHEBI:90726"/>
        <dbReference type="EC" id="1.1.1.35"/>
    </reaction>
</comment>
<dbReference type="InterPro" id="IPR006108">
    <property type="entry name" value="3HC_DH_C"/>
</dbReference>
<keyword evidence="4" id="KW-0520">NAD</keyword>
<dbReference type="OrthoDB" id="5958943at2759"/>
<dbReference type="PANTHER" id="PTHR43561">
    <property type="match status" value="1"/>
</dbReference>
<dbReference type="AlphaFoldDB" id="A0A8J2KSB2"/>
<evidence type="ECO:0000256" key="2">
    <source>
        <dbReference type="ARBA" id="ARBA00009463"/>
    </source>
</evidence>
<comment type="subcellular location">
    <subcellularLocation>
        <location evidence="1">Mitochondrion matrix</location>
    </subcellularLocation>
</comment>
<evidence type="ECO:0000256" key="6">
    <source>
        <dbReference type="ARBA" id="ARBA00023128"/>
    </source>
</evidence>
<dbReference type="EMBL" id="CAJVCH010432868">
    <property type="protein sequence ID" value="CAG7818871.1"/>
    <property type="molecule type" value="Genomic_DNA"/>
</dbReference>
<evidence type="ECO:0000313" key="11">
    <source>
        <dbReference type="Proteomes" id="UP000708208"/>
    </source>
</evidence>
<dbReference type="Pfam" id="PF00725">
    <property type="entry name" value="3HCDH"/>
    <property type="match status" value="1"/>
</dbReference>
<dbReference type="PIRSF" id="PIRSF000105">
    <property type="entry name" value="HCDH"/>
    <property type="match status" value="1"/>
</dbReference>
<evidence type="ECO:0000259" key="9">
    <source>
        <dbReference type="Pfam" id="PF02737"/>
    </source>
</evidence>
<dbReference type="PROSITE" id="PS00067">
    <property type="entry name" value="3HCDH"/>
    <property type="match status" value="1"/>
</dbReference>
<keyword evidence="6" id="KW-0496">Mitochondrion</keyword>
<dbReference type="Pfam" id="PF02737">
    <property type="entry name" value="3HCDH_N"/>
    <property type="match status" value="1"/>
</dbReference>
<dbReference type="PANTHER" id="PTHR43561:SF3">
    <property type="entry name" value="HYDROXYACYL-COENZYME A DEHYDROGENASE, MITOCHONDRIAL"/>
    <property type="match status" value="1"/>
</dbReference>
<evidence type="ECO:0000256" key="3">
    <source>
        <dbReference type="ARBA" id="ARBA00023002"/>
    </source>
</evidence>
<evidence type="ECO:0000259" key="8">
    <source>
        <dbReference type="Pfam" id="PF00725"/>
    </source>
</evidence>
<evidence type="ECO:0000256" key="7">
    <source>
        <dbReference type="ARBA" id="ARBA00049556"/>
    </source>
</evidence>
<evidence type="ECO:0000256" key="4">
    <source>
        <dbReference type="ARBA" id="ARBA00023027"/>
    </source>
</evidence>
<evidence type="ECO:0000313" key="10">
    <source>
        <dbReference type="EMBL" id="CAG7818871.1"/>
    </source>
</evidence>
<feature type="domain" description="3-hydroxyacyl-CoA dehydrogenase C-terminal" evidence="8">
    <location>
        <begin position="224"/>
        <end position="321"/>
    </location>
</feature>
<dbReference type="InterPro" id="IPR006180">
    <property type="entry name" value="3-OHacyl-CoA_DH_CS"/>
</dbReference>
<evidence type="ECO:0000256" key="1">
    <source>
        <dbReference type="ARBA" id="ARBA00004305"/>
    </source>
</evidence>
<proteinExistence type="inferred from homology"/>